<feature type="compositionally biased region" description="Polar residues" evidence="4">
    <location>
        <begin position="49"/>
        <end position="63"/>
    </location>
</feature>
<feature type="region of interest" description="Disordered" evidence="4">
    <location>
        <begin position="585"/>
        <end position="730"/>
    </location>
</feature>
<feature type="compositionally biased region" description="Low complexity" evidence="4">
    <location>
        <begin position="1124"/>
        <end position="1134"/>
    </location>
</feature>
<sequence length="1344" mass="146561">MASNGAEDKLNRRASCSRSSTLIIRAKSAVFHTTESHTRSFSPHEKKTLQSCASVPRTASGTPLQRAYNRSVPPTAYLANKPQLSSSAAANLANGRCQPTVLSKSTQISSADIISYRHNPGVLEPTVNGYRPSCDLDSLKLRSRILARKRALSPQLAPYPTCPCPPKAERVPDSQNNVAAQPAESSSSTTTSMPTNQSVPWTSDKLRDNSKGFMRPTMGKVPSCPRQETTQTRDSAKPLSPRTKSASYCRRGDNGDGKTQTKFTHYPSNTVPLQDRSSHRQDVSPDQTWRLQDPHQFQRLLATDMEGHSQRLGFCAAVHRAPGAPHNTSTERIRKVNSEVEFTEAVRKLTESRSALTPHPRNGTVFSFTTTGTPGSNVDPVQMGKAMTTSPVSHIPAPAKPSVPLCLTMRVQDTEPSASPVSMETSSASGLDSNATTAFMAPLRHAGITQTQSLTQASATASSTAGITPTQSFTQATATAGSDAGITLTQSSTEASATAGSGAGITQTQSSTQASATVSSGAGITQTQSSTQASATAGSCAGITQTQSSTQASATVGSGAGITQTQSSTQASATAGSCAGITQTQSSTQASATVSSGASSFPENTEMGSESASGSSQSRRPSVTSVTTQISAIHLTKERSVLSLQRGHSPSQSPPYLGEEQQAESPRLPSPQSVAMQEDGDGGEEDYPDDELENDCSGGDDDDDDDGEGSDCSSMKDASSTASIPVLPNITDEELMSPELEDEGELKPALVPSLFPLTPPTLYFSTADQRVELLPPDQRKLLKWKMSTVTPNIVKHTIARSHFKVTKKSHDWLGCWGHHMKSPGFKAIREYQKLNHFPGSFQIGRKDRLWRNLSKMQAQFGKREFSFFPRSFVLPQDIKLLRKAWEDSGSRQKWIIKPPASARGIGIQVIHKWSQMPCKRPLLVQKYLHKPYLISGNKFDLRIYVYVTSYDPLRVYIFQDGLVRFASCKYSSSMKSLGNKFMHLTNYSVNRKNTDYQSNDSDKACQGHKWALKALWHYLGCKGVNTTLIWEKIKDIVMKTIIASDPYVNTLVKLHLRSPYSCHELFGFDIMLDENLKPWVLEVNISPSLHSNTALDVAIKGQMIRDVLNLAGFLLPQREEVLPSSSSAGSSASSLCGGTRERSRPEISTDEKVKRAFYLSQRFADQDFFSSVLDVMTPEDVRVLAETEDELSRKGEFERVFPSHCSSRYLRFFKQPRYLNILLNQWETKYGQNRREGVRVLRSLCQKGVHLGTTDPAHLWSKSTYVPKSDHPGQEPSRSSVVVSHRTRSQPDQEENCFSQEVTTTSSLPDLSLLGSSTSSPSLSPSLATESTASLPPRDEEFEG</sequence>
<feature type="compositionally biased region" description="Polar residues" evidence="4">
    <location>
        <begin position="364"/>
        <end position="376"/>
    </location>
</feature>
<dbReference type="CTD" id="9654"/>
<evidence type="ECO:0000256" key="1">
    <source>
        <dbReference type="ARBA" id="ARBA00022598"/>
    </source>
</evidence>
<accession>A0A1S3PR25</accession>
<evidence type="ECO:0000256" key="3">
    <source>
        <dbReference type="ARBA" id="ARBA00022840"/>
    </source>
</evidence>
<keyword evidence="2" id="KW-0547">Nucleotide-binding</keyword>
<protein>
    <submittedName>
        <fullName evidence="6 7">Tubulin polyglutamylase TTLL4 isoform X1</fullName>
    </submittedName>
</protein>
<dbReference type="PANTHER" id="PTHR12241:SF162">
    <property type="entry name" value="TUBULIN MONOGLUTAMYLASE TTLL4"/>
    <property type="match status" value="1"/>
</dbReference>
<gene>
    <name evidence="6 7 8" type="primary">ttll4</name>
</gene>
<dbReference type="PANTHER" id="PTHR12241">
    <property type="entry name" value="TUBULIN POLYGLUTAMYLASE"/>
    <property type="match status" value="1"/>
</dbReference>
<feature type="compositionally biased region" description="Low complexity" evidence="4">
    <location>
        <begin position="585"/>
        <end position="629"/>
    </location>
</feature>
<organism evidence="5 7">
    <name type="scientific">Salmo salar</name>
    <name type="common">Atlantic salmon</name>
    <dbReference type="NCBI Taxonomy" id="8030"/>
    <lineage>
        <taxon>Eukaryota</taxon>
        <taxon>Metazoa</taxon>
        <taxon>Chordata</taxon>
        <taxon>Craniata</taxon>
        <taxon>Vertebrata</taxon>
        <taxon>Euteleostomi</taxon>
        <taxon>Actinopterygii</taxon>
        <taxon>Neopterygii</taxon>
        <taxon>Teleostei</taxon>
        <taxon>Protacanthopterygii</taxon>
        <taxon>Salmoniformes</taxon>
        <taxon>Salmonidae</taxon>
        <taxon>Salmoninae</taxon>
        <taxon>Salmo</taxon>
    </lineage>
</organism>
<feature type="compositionally biased region" description="Polar residues" evidence="4">
    <location>
        <begin position="642"/>
        <end position="651"/>
    </location>
</feature>
<keyword evidence="3" id="KW-0067">ATP-binding</keyword>
<proteinExistence type="predicted"/>
<feature type="region of interest" description="Disordered" evidence="4">
    <location>
        <begin position="1264"/>
        <end position="1344"/>
    </location>
</feature>
<evidence type="ECO:0000313" key="7">
    <source>
        <dbReference type="RefSeq" id="XP_014030155.2"/>
    </source>
</evidence>
<dbReference type="GO" id="GO:0070740">
    <property type="term" value="F:tubulin-glutamic acid ligase activity"/>
    <property type="evidence" value="ECO:0007669"/>
    <property type="project" value="TreeGrafter"/>
</dbReference>
<reference evidence="6 7" key="1">
    <citation type="submission" date="2025-05" db="UniProtKB">
        <authorList>
            <consortium name="RefSeq"/>
        </authorList>
    </citation>
    <scope>IDENTIFICATION</scope>
</reference>
<dbReference type="GeneID" id="106586929"/>
<evidence type="ECO:0000313" key="5">
    <source>
        <dbReference type="Proteomes" id="UP001652741"/>
    </source>
</evidence>
<dbReference type="SUPFAM" id="SSF56059">
    <property type="entry name" value="Glutathione synthetase ATP-binding domain-like"/>
    <property type="match status" value="1"/>
</dbReference>
<feature type="compositionally biased region" description="Basic and acidic residues" evidence="4">
    <location>
        <begin position="35"/>
        <end position="48"/>
    </location>
</feature>
<feature type="region of interest" description="Disordered" evidence="4">
    <location>
        <begin position="1123"/>
        <end position="1148"/>
    </location>
</feature>
<evidence type="ECO:0000313" key="8">
    <source>
        <dbReference type="RefSeq" id="XP_045563272.1"/>
    </source>
</evidence>
<evidence type="ECO:0000256" key="4">
    <source>
        <dbReference type="SAM" id="MobiDB-lite"/>
    </source>
</evidence>
<keyword evidence="1" id="KW-0436">Ligase</keyword>
<dbReference type="GO" id="GO:0005874">
    <property type="term" value="C:microtubule"/>
    <property type="evidence" value="ECO:0007669"/>
    <property type="project" value="UniProtKB-KW"/>
</dbReference>
<dbReference type="GO" id="GO:0000226">
    <property type="term" value="P:microtubule cytoskeleton organization"/>
    <property type="evidence" value="ECO:0007669"/>
    <property type="project" value="TreeGrafter"/>
</dbReference>
<dbReference type="RefSeq" id="XP_045563272.1">
    <property type="nucleotide sequence ID" value="XM_045707316.1"/>
</dbReference>
<feature type="compositionally biased region" description="Acidic residues" evidence="4">
    <location>
        <begin position="678"/>
        <end position="709"/>
    </location>
</feature>
<evidence type="ECO:0000313" key="6">
    <source>
        <dbReference type="RefSeq" id="XP_014030153.2"/>
    </source>
</evidence>
<keyword evidence="5" id="KW-1185">Reference proteome</keyword>
<dbReference type="GO" id="GO:0005524">
    <property type="term" value="F:ATP binding"/>
    <property type="evidence" value="ECO:0007669"/>
    <property type="project" value="UniProtKB-KW"/>
</dbReference>
<dbReference type="PROSITE" id="PS51221">
    <property type="entry name" value="TTL"/>
    <property type="match status" value="1"/>
</dbReference>
<dbReference type="KEGG" id="sasa:106586929"/>
<dbReference type="RefSeq" id="XP_014030155.2">
    <property type="nucleotide sequence ID" value="XM_014174680.2"/>
</dbReference>
<feature type="compositionally biased region" description="Low complexity" evidence="4">
    <location>
        <begin position="1303"/>
        <end position="1335"/>
    </location>
</feature>
<dbReference type="Gene3D" id="3.30.470.20">
    <property type="entry name" value="ATP-grasp fold, B domain"/>
    <property type="match status" value="1"/>
</dbReference>
<evidence type="ECO:0000256" key="2">
    <source>
        <dbReference type="ARBA" id="ARBA00022741"/>
    </source>
</evidence>
<feature type="region of interest" description="Disordered" evidence="4">
    <location>
        <begin position="158"/>
        <end position="286"/>
    </location>
</feature>
<dbReference type="Pfam" id="PF03133">
    <property type="entry name" value="TTL"/>
    <property type="match status" value="1"/>
</dbReference>
<dbReference type="GO" id="GO:0015631">
    <property type="term" value="F:tubulin binding"/>
    <property type="evidence" value="ECO:0007669"/>
    <property type="project" value="TreeGrafter"/>
</dbReference>
<feature type="region of interest" description="Disordered" evidence="4">
    <location>
        <begin position="351"/>
        <end position="377"/>
    </location>
</feature>
<dbReference type="Proteomes" id="UP001652741">
    <property type="component" value="Chromosome ssa25"/>
</dbReference>
<dbReference type="InterPro" id="IPR004344">
    <property type="entry name" value="TTL/TTLL_fam"/>
</dbReference>
<dbReference type="RefSeq" id="XP_014030153.2">
    <property type="nucleotide sequence ID" value="XM_014174678.2"/>
</dbReference>
<feature type="region of interest" description="Disordered" evidence="4">
    <location>
        <begin position="35"/>
        <end position="67"/>
    </location>
</feature>
<dbReference type="GO" id="GO:0036064">
    <property type="term" value="C:ciliary basal body"/>
    <property type="evidence" value="ECO:0007669"/>
    <property type="project" value="TreeGrafter"/>
</dbReference>
<feature type="compositionally biased region" description="Basic and acidic residues" evidence="4">
    <location>
        <begin position="1139"/>
        <end position="1148"/>
    </location>
</feature>
<feature type="compositionally biased region" description="Polar residues" evidence="4">
    <location>
        <begin position="257"/>
        <end position="272"/>
    </location>
</feature>
<name>A0A1S3PR25_SALSA</name>